<dbReference type="InterPro" id="IPR002550">
    <property type="entry name" value="CNNM"/>
</dbReference>
<evidence type="ECO:0000256" key="7">
    <source>
        <dbReference type="ARBA" id="ARBA00023122"/>
    </source>
</evidence>
<dbReference type="InterPro" id="IPR036318">
    <property type="entry name" value="FAD-bd_PCMH-like_sf"/>
</dbReference>
<dbReference type="Pfam" id="PF00571">
    <property type="entry name" value="CBS"/>
    <property type="match status" value="2"/>
</dbReference>
<dbReference type="CDD" id="cd04590">
    <property type="entry name" value="CBS_pair_CorC_HlyC_assoc"/>
    <property type="match status" value="1"/>
</dbReference>
<evidence type="ECO:0000256" key="8">
    <source>
        <dbReference type="ARBA" id="ARBA00023136"/>
    </source>
</evidence>
<dbReference type="InterPro" id="IPR000644">
    <property type="entry name" value="CBS_dom"/>
</dbReference>
<evidence type="ECO:0000256" key="2">
    <source>
        <dbReference type="ARBA" id="ARBA00006337"/>
    </source>
</evidence>
<evidence type="ECO:0000313" key="11">
    <source>
        <dbReference type="EMBL" id="AKS42432.1"/>
    </source>
</evidence>
<dbReference type="PANTHER" id="PTHR22777:SF32">
    <property type="entry name" value="UPF0053 INNER MEMBRANE PROTEIN YFJD"/>
    <property type="match status" value="1"/>
</dbReference>
<dbReference type="SUPFAM" id="SSF56176">
    <property type="entry name" value="FAD-binding/transporter-associated domain-like"/>
    <property type="match status" value="1"/>
</dbReference>
<sequence length="420" mass="46628">MSELPLSALFALLGLLIVLSAFFSSSETGLVALNRYRLRHQADGGHRGARLAQALLGQPDRMFGLILLGNNLVNILAASIGTVIAIRLFGEAGIWISTLVLTAVVLIFAELAPKTVAALHPDRIAYPASYILTPLLKLLYPVVWVINLAASGLLRPFGIRRGTGHSDALSREELRSLVKEGGGRHISMDHQQMLINILDLEHGRVDDVMVPRQDIVGLDLDADWDEIVQTLTQSLFTRLPVWRGDLDNIVGLLHIRTVVTQLAQNRLDMASLMRAIRKPYFIPEGTALTQQLLEFQSRERRMGLVVDEYGDIQGLVTLDDILEEIVGEYTTEGGSRQRRVRQQENGTWIIDGAATVRMLNRRLDWDLPTSGAKTINGLLLEELESIPEGRTSLRIGEQLFTIVDLDGSRIRKVMVRSAED</sequence>
<dbReference type="PROSITE" id="PS51846">
    <property type="entry name" value="CNNM"/>
    <property type="match status" value="1"/>
</dbReference>
<dbReference type="EMBL" id="CP012154">
    <property type="protein sequence ID" value="AKS42432.1"/>
    <property type="molecule type" value="Genomic_DNA"/>
</dbReference>
<dbReference type="SUPFAM" id="SSF54631">
    <property type="entry name" value="CBS-domain pair"/>
    <property type="match status" value="1"/>
</dbReference>
<reference evidence="11 12" key="1">
    <citation type="submission" date="2015-07" db="EMBL/GenBank/DDBJ databases">
        <authorList>
            <person name="Noorani M."/>
        </authorList>
    </citation>
    <scope>NUCLEOTIDE SEQUENCE [LARGE SCALE GENOMIC DNA]</scope>
    <source>
        <strain evidence="11 12">KCTC 42284</strain>
    </source>
</reference>
<dbReference type="AlphaFoldDB" id="A0A0K0XXS1"/>
<comment type="function">
    <text evidence="9">Plays a role in the transport of magnesium and cobalt ions.</text>
</comment>
<evidence type="ECO:0000256" key="3">
    <source>
        <dbReference type="ARBA" id="ARBA00022475"/>
    </source>
</evidence>
<protein>
    <recommendedName>
        <fullName evidence="10">Magnesium and cobalt efflux protein CorC</fullName>
    </recommendedName>
</protein>
<dbReference type="Pfam" id="PF01595">
    <property type="entry name" value="CNNM"/>
    <property type="match status" value="1"/>
</dbReference>
<comment type="subcellular location">
    <subcellularLocation>
        <location evidence="1">Cell membrane</location>
        <topology evidence="1">Multi-pass membrane protein</topology>
    </subcellularLocation>
</comment>
<dbReference type="PANTHER" id="PTHR22777">
    <property type="entry name" value="HEMOLYSIN-RELATED"/>
    <property type="match status" value="1"/>
</dbReference>
<evidence type="ECO:0000313" key="12">
    <source>
        <dbReference type="Proteomes" id="UP000066624"/>
    </source>
</evidence>
<keyword evidence="5" id="KW-0677">Repeat</keyword>
<evidence type="ECO:0000256" key="9">
    <source>
        <dbReference type="ARBA" id="ARBA00037273"/>
    </source>
</evidence>
<dbReference type="RefSeq" id="WP_049725992.1">
    <property type="nucleotide sequence ID" value="NZ_CP012154.1"/>
</dbReference>
<dbReference type="GO" id="GO:0050660">
    <property type="term" value="F:flavin adenine dinucleotide binding"/>
    <property type="evidence" value="ECO:0007669"/>
    <property type="project" value="InterPro"/>
</dbReference>
<name>A0A0K0XXS1_9GAMM</name>
<dbReference type="Gene3D" id="3.30.465.10">
    <property type="match status" value="1"/>
</dbReference>
<dbReference type="Pfam" id="PF03471">
    <property type="entry name" value="CorC_HlyC"/>
    <property type="match status" value="1"/>
</dbReference>
<dbReference type="KEGG" id="wma:WM2015_2067"/>
<dbReference type="STRING" id="1579979.WM2015_2067"/>
<dbReference type="PATRIC" id="fig|1579979.3.peg.2112"/>
<keyword evidence="8" id="KW-0472">Membrane</keyword>
<keyword evidence="3" id="KW-1003">Cell membrane</keyword>
<keyword evidence="7" id="KW-0129">CBS domain</keyword>
<evidence type="ECO:0000256" key="1">
    <source>
        <dbReference type="ARBA" id="ARBA00004651"/>
    </source>
</evidence>
<dbReference type="Proteomes" id="UP000066624">
    <property type="component" value="Chromosome"/>
</dbReference>
<evidence type="ECO:0000256" key="10">
    <source>
        <dbReference type="ARBA" id="ARBA00040729"/>
    </source>
</evidence>
<keyword evidence="6" id="KW-1133">Transmembrane helix</keyword>
<dbReference type="Gene3D" id="3.10.580.10">
    <property type="entry name" value="CBS-domain"/>
    <property type="match status" value="1"/>
</dbReference>
<comment type="similarity">
    <text evidence="2">Belongs to the UPF0053 family.</text>
</comment>
<dbReference type="InterPro" id="IPR046342">
    <property type="entry name" value="CBS_dom_sf"/>
</dbReference>
<dbReference type="SMART" id="SM01091">
    <property type="entry name" value="CorC_HlyC"/>
    <property type="match status" value="1"/>
</dbReference>
<dbReference type="InterPro" id="IPR005170">
    <property type="entry name" value="Transptr-assoc_dom"/>
</dbReference>
<dbReference type="OrthoDB" id="9797674at2"/>
<keyword evidence="12" id="KW-1185">Reference proteome</keyword>
<accession>A0A0K0XXS1</accession>
<keyword evidence="4" id="KW-0812">Transmembrane</keyword>
<dbReference type="PROSITE" id="PS51371">
    <property type="entry name" value="CBS"/>
    <property type="match status" value="2"/>
</dbReference>
<dbReference type="InterPro" id="IPR044751">
    <property type="entry name" value="Ion_transp-like_CBS"/>
</dbReference>
<organism evidence="11 12">
    <name type="scientific">Wenzhouxiangella marina</name>
    <dbReference type="NCBI Taxonomy" id="1579979"/>
    <lineage>
        <taxon>Bacteria</taxon>
        <taxon>Pseudomonadati</taxon>
        <taxon>Pseudomonadota</taxon>
        <taxon>Gammaproteobacteria</taxon>
        <taxon>Chromatiales</taxon>
        <taxon>Wenzhouxiangellaceae</taxon>
        <taxon>Wenzhouxiangella</taxon>
    </lineage>
</organism>
<dbReference type="GO" id="GO:0005886">
    <property type="term" value="C:plasma membrane"/>
    <property type="evidence" value="ECO:0007669"/>
    <property type="project" value="UniProtKB-SubCell"/>
</dbReference>
<proteinExistence type="inferred from homology"/>
<evidence type="ECO:0000256" key="6">
    <source>
        <dbReference type="ARBA" id="ARBA00022989"/>
    </source>
</evidence>
<gene>
    <name evidence="11" type="ORF">WM2015_2067</name>
</gene>
<dbReference type="FunFam" id="3.10.580.10:FF:000002">
    <property type="entry name" value="Magnesium/cobalt efflux protein CorC"/>
    <property type="match status" value="1"/>
</dbReference>
<evidence type="ECO:0000256" key="5">
    <source>
        <dbReference type="ARBA" id="ARBA00022737"/>
    </source>
</evidence>
<evidence type="ECO:0000256" key="4">
    <source>
        <dbReference type="ARBA" id="ARBA00022692"/>
    </source>
</evidence>
<dbReference type="InterPro" id="IPR016169">
    <property type="entry name" value="FAD-bd_PCMH_sub2"/>
</dbReference>